<evidence type="ECO:0000259" key="3">
    <source>
        <dbReference type="Pfam" id="PF13505"/>
    </source>
</evidence>
<accession>A0ABD4VXB0</accession>
<feature type="domain" description="Outer membrane protein beta-barrel" evidence="3">
    <location>
        <begin position="10"/>
        <end position="210"/>
    </location>
</feature>
<feature type="chain" id="PRO_5044842043" evidence="2">
    <location>
        <begin position="23"/>
        <end position="210"/>
    </location>
</feature>
<sequence>MKKIISALMIAVCIGMAMPAQAQLIKFGVKGGVNLAKADFNKSDFKTDNFTGFFIGPMAEVTIPLIGLGVDASLLFSQRGVKVGDKYPNTSLLDADGDVKIGSRTIRQNGLDIPINLKYTIGLGSSLGIYIAAGPDFYFNFSGDKNYESAGRLNKKNAQIGINVGAGVKLLRHLQIGANYNIPLNKTAEWKEADFSYKTKMWQISAAYIF</sequence>
<reference evidence="4" key="1">
    <citation type="submission" date="2022-12" db="EMBL/GenBank/DDBJ databases">
        <title>Development of a Multilocus Sequence Typing Scheme for Bacteroides fragilis Based on Whole Genome Sequencing Data and Clinical Application.</title>
        <authorList>
            <person name="Nielsen F.D."/>
            <person name="Justesen U.S."/>
        </authorList>
    </citation>
    <scope>NUCLEOTIDE SEQUENCE</scope>
    <source>
        <strain evidence="4">BF_BC_ODE_DK_2015_2</strain>
    </source>
</reference>
<protein>
    <submittedName>
        <fullName evidence="4">Porin family protein</fullName>
    </submittedName>
</protein>
<dbReference type="EMBL" id="JAPUAC010000017">
    <property type="protein sequence ID" value="MCZ2656073.1"/>
    <property type="molecule type" value="Genomic_DNA"/>
</dbReference>
<dbReference type="InterPro" id="IPR027385">
    <property type="entry name" value="Beta-barrel_OMP"/>
</dbReference>
<dbReference type="RefSeq" id="WP_250708734.1">
    <property type="nucleotide sequence ID" value="NZ_JAGJGZ010000005.1"/>
</dbReference>
<dbReference type="AlphaFoldDB" id="A0ABD4VXB0"/>
<dbReference type="SUPFAM" id="SSF56925">
    <property type="entry name" value="OMPA-like"/>
    <property type="match status" value="1"/>
</dbReference>
<keyword evidence="1 2" id="KW-0732">Signal</keyword>
<proteinExistence type="predicted"/>
<feature type="signal peptide" evidence="2">
    <location>
        <begin position="1"/>
        <end position="22"/>
    </location>
</feature>
<evidence type="ECO:0000256" key="2">
    <source>
        <dbReference type="SAM" id="SignalP"/>
    </source>
</evidence>
<comment type="caution">
    <text evidence="4">The sequence shown here is derived from an EMBL/GenBank/DDBJ whole genome shotgun (WGS) entry which is preliminary data.</text>
</comment>
<gene>
    <name evidence="4" type="ORF">O1422_18120</name>
</gene>
<dbReference type="Proteomes" id="UP001075704">
    <property type="component" value="Unassembled WGS sequence"/>
</dbReference>
<organism evidence="4 5">
    <name type="scientific">Bacteroides fragilis</name>
    <dbReference type="NCBI Taxonomy" id="817"/>
    <lineage>
        <taxon>Bacteria</taxon>
        <taxon>Pseudomonadati</taxon>
        <taxon>Bacteroidota</taxon>
        <taxon>Bacteroidia</taxon>
        <taxon>Bacteroidales</taxon>
        <taxon>Bacteroidaceae</taxon>
        <taxon>Bacteroides</taxon>
    </lineage>
</organism>
<dbReference type="Pfam" id="PF13505">
    <property type="entry name" value="OMP_b-brl"/>
    <property type="match status" value="1"/>
</dbReference>
<name>A0ABD4VXB0_BACFG</name>
<evidence type="ECO:0000313" key="4">
    <source>
        <dbReference type="EMBL" id="MCZ2656073.1"/>
    </source>
</evidence>
<evidence type="ECO:0000313" key="5">
    <source>
        <dbReference type="Proteomes" id="UP001075704"/>
    </source>
</evidence>
<evidence type="ECO:0000256" key="1">
    <source>
        <dbReference type="ARBA" id="ARBA00022729"/>
    </source>
</evidence>
<dbReference type="InterPro" id="IPR011250">
    <property type="entry name" value="OMP/PagP_B-barrel"/>
</dbReference>